<evidence type="ECO:0000256" key="6">
    <source>
        <dbReference type="ARBA" id="ARBA00022692"/>
    </source>
</evidence>
<feature type="transmembrane region" description="Helical" evidence="11">
    <location>
        <begin position="212"/>
        <end position="239"/>
    </location>
</feature>
<proteinExistence type="inferred from homology"/>
<keyword evidence="9 10" id="KW-0131">Cell cycle</keyword>
<feature type="transmembrane region" description="Helical" evidence="11">
    <location>
        <begin position="21"/>
        <end position="46"/>
    </location>
</feature>
<evidence type="ECO:0000256" key="3">
    <source>
        <dbReference type="ARBA" id="ARBA00021907"/>
    </source>
</evidence>
<dbReference type="Proteomes" id="UP000034493">
    <property type="component" value="Unassembled WGS sequence"/>
</dbReference>
<evidence type="ECO:0000259" key="12">
    <source>
        <dbReference type="Pfam" id="PF02687"/>
    </source>
</evidence>
<sequence>MSQIKSTIKLLRRSPYQALAAALAMSLTFFVASIFVVLVIGGQLVLNYIEQRPQVIAFFKDDVNETKINEIIASVKSTGLAREVKYVSKEEALAIYRERNKDDPLLLESVSADFLPASIDISVRKAQDIEQITKVVKDRPEVERVITPENLVEQLVKWTKTIRLGGIIFVATLMSVSFLIIIMVIGMRIAIRRDEVSIMSLVGATRWYISRPFFIEGALYGILGASIAVILVYAALLFYSPKIQDFLGPIQVFPVSPLFFIYLWAGEALIAAAVGIIGAAIALFRYLKVR</sequence>
<evidence type="ECO:0000256" key="8">
    <source>
        <dbReference type="ARBA" id="ARBA00023136"/>
    </source>
</evidence>
<keyword evidence="4 10" id="KW-1003">Cell membrane</keyword>
<keyword evidence="7 11" id="KW-1133">Transmembrane helix</keyword>
<evidence type="ECO:0000256" key="11">
    <source>
        <dbReference type="SAM" id="Phobius"/>
    </source>
</evidence>
<keyword evidence="6 11" id="KW-0812">Transmembrane</keyword>
<comment type="caution">
    <text evidence="14">The sequence shown here is derived from an EMBL/GenBank/DDBJ whole genome shotgun (WGS) entry which is preliminary data.</text>
</comment>
<dbReference type="InterPro" id="IPR040690">
    <property type="entry name" value="FtsX_ECD"/>
</dbReference>
<comment type="subcellular location">
    <subcellularLocation>
        <location evidence="1">Cell membrane</location>
        <topology evidence="1">Multi-pass membrane protein</topology>
    </subcellularLocation>
</comment>
<accession>A0A0G0VY83</accession>
<evidence type="ECO:0000313" key="14">
    <source>
        <dbReference type="EMBL" id="KKS04667.1"/>
    </source>
</evidence>
<feature type="transmembrane region" description="Helical" evidence="11">
    <location>
        <begin position="167"/>
        <end position="191"/>
    </location>
</feature>
<organism evidence="14 15">
    <name type="scientific">Candidatus Curtissbacteria bacterium GW2011_GWA2_41_24</name>
    <dbReference type="NCBI Taxonomy" id="1618411"/>
    <lineage>
        <taxon>Bacteria</taxon>
        <taxon>Candidatus Curtissiibacteriota</taxon>
    </lineage>
</organism>
<dbReference type="InterPro" id="IPR004513">
    <property type="entry name" value="FtsX"/>
</dbReference>
<feature type="domain" description="FtsX extracellular" evidence="13">
    <location>
        <begin position="54"/>
        <end position="145"/>
    </location>
</feature>
<evidence type="ECO:0000256" key="2">
    <source>
        <dbReference type="ARBA" id="ARBA00007379"/>
    </source>
</evidence>
<dbReference type="Pfam" id="PF02687">
    <property type="entry name" value="FtsX"/>
    <property type="match status" value="1"/>
</dbReference>
<feature type="domain" description="ABC3 transporter permease C-terminal" evidence="12">
    <location>
        <begin position="167"/>
        <end position="287"/>
    </location>
</feature>
<keyword evidence="8 10" id="KW-0472">Membrane</keyword>
<evidence type="ECO:0000256" key="1">
    <source>
        <dbReference type="ARBA" id="ARBA00004651"/>
    </source>
</evidence>
<evidence type="ECO:0000259" key="13">
    <source>
        <dbReference type="Pfam" id="PF18075"/>
    </source>
</evidence>
<keyword evidence="5 10" id="KW-0132">Cell division</keyword>
<protein>
    <recommendedName>
        <fullName evidence="3 10">Cell division protein FtsX</fullName>
    </recommendedName>
</protein>
<reference evidence="14 15" key="1">
    <citation type="journal article" date="2015" name="Nature">
        <title>rRNA introns, odd ribosomes, and small enigmatic genomes across a large radiation of phyla.</title>
        <authorList>
            <person name="Brown C.T."/>
            <person name="Hug L.A."/>
            <person name="Thomas B.C."/>
            <person name="Sharon I."/>
            <person name="Castelle C.J."/>
            <person name="Singh A."/>
            <person name="Wilkins M.J."/>
            <person name="Williams K.H."/>
            <person name="Banfield J.F."/>
        </authorList>
    </citation>
    <scope>NUCLEOTIDE SEQUENCE [LARGE SCALE GENOMIC DNA]</scope>
</reference>
<dbReference type="PANTHER" id="PTHR47755:SF1">
    <property type="entry name" value="CELL DIVISION PROTEIN FTSX"/>
    <property type="match status" value="1"/>
</dbReference>
<dbReference type="Gene3D" id="3.30.70.3040">
    <property type="match status" value="1"/>
</dbReference>
<dbReference type="InterPro" id="IPR003838">
    <property type="entry name" value="ABC3_permease_C"/>
</dbReference>
<evidence type="ECO:0000256" key="5">
    <source>
        <dbReference type="ARBA" id="ARBA00022618"/>
    </source>
</evidence>
<evidence type="ECO:0000313" key="15">
    <source>
        <dbReference type="Proteomes" id="UP000034493"/>
    </source>
</evidence>
<dbReference type="Pfam" id="PF18075">
    <property type="entry name" value="FtsX_ECD"/>
    <property type="match status" value="1"/>
</dbReference>
<dbReference type="EMBL" id="LCBC01000004">
    <property type="protein sequence ID" value="KKS04667.1"/>
    <property type="molecule type" value="Genomic_DNA"/>
</dbReference>
<evidence type="ECO:0000256" key="7">
    <source>
        <dbReference type="ARBA" id="ARBA00022989"/>
    </source>
</evidence>
<comment type="similarity">
    <text evidence="2 10">Belongs to the ABC-4 integral membrane protein family. FtsX subfamily.</text>
</comment>
<dbReference type="PANTHER" id="PTHR47755">
    <property type="entry name" value="CELL DIVISION PROTEIN FTSX"/>
    <property type="match status" value="1"/>
</dbReference>
<dbReference type="AlphaFoldDB" id="A0A0G0VY83"/>
<feature type="transmembrane region" description="Helical" evidence="11">
    <location>
        <begin position="259"/>
        <end position="284"/>
    </location>
</feature>
<dbReference type="PIRSF" id="PIRSF003097">
    <property type="entry name" value="FtsX"/>
    <property type="match status" value="1"/>
</dbReference>
<name>A0A0G0VY83_9BACT</name>
<evidence type="ECO:0000256" key="10">
    <source>
        <dbReference type="PIRNR" id="PIRNR003097"/>
    </source>
</evidence>
<evidence type="ECO:0000256" key="4">
    <source>
        <dbReference type="ARBA" id="ARBA00022475"/>
    </source>
</evidence>
<dbReference type="GO" id="GO:0005886">
    <property type="term" value="C:plasma membrane"/>
    <property type="evidence" value="ECO:0007669"/>
    <property type="project" value="UniProtKB-SubCell"/>
</dbReference>
<evidence type="ECO:0000256" key="9">
    <source>
        <dbReference type="ARBA" id="ARBA00023306"/>
    </source>
</evidence>
<gene>
    <name evidence="14" type="ORF">UU56_C0004G0068</name>
</gene>
<dbReference type="GO" id="GO:0051301">
    <property type="term" value="P:cell division"/>
    <property type="evidence" value="ECO:0007669"/>
    <property type="project" value="UniProtKB-KW"/>
</dbReference>